<dbReference type="GO" id="GO:0003959">
    <property type="term" value="F:NADPH dehydrogenase activity"/>
    <property type="evidence" value="ECO:0007669"/>
    <property type="project" value="UniProtKB-EC"/>
</dbReference>
<dbReference type="Pfam" id="PF00724">
    <property type="entry name" value="Oxidored_FMN"/>
    <property type="match status" value="1"/>
</dbReference>
<dbReference type="Gene3D" id="3.20.20.70">
    <property type="entry name" value="Aldolase class I"/>
    <property type="match status" value="1"/>
</dbReference>
<evidence type="ECO:0000256" key="4">
    <source>
        <dbReference type="ARBA" id="ARBA00022857"/>
    </source>
</evidence>
<evidence type="ECO:0000256" key="2">
    <source>
        <dbReference type="ARBA" id="ARBA00022630"/>
    </source>
</evidence>
<evidence type="ECO:0000256" key="5">
    <source>
        <dbReference type="ARBA" id="ARBA00023002"/>
    </source>
</evidence>
<dbReference type="PANTHER" id="PTHR43303">
    <property type="entry name" value="NADPH DEHYDROGENASE C23G7.10C-RELATED"/>
    <property type="match status" value="1"/>
</dbReference>
<dbReference type="InterPro" id="IPR001155">
    <property type="entry name" value="OxRdtase_FMN_N"/>
</dbReference>
<gene>
    <name evidence="7" type="primary">namA</name>
    <name evidence="7" type="ORF">H8S45_13685</name>
</gene>
<dbReference type="CDD" id="cd02932">
    <property type="entry name" value="OYE_YqiM_FMN"/>
    <property type="match status" value="1"/>
</dbReference>
<evidence type="ECO:0000313" key="7">
    <source>
        <dbReference type="EMBL" id="MBC5726503.1"/>
    </source>
</evidence>
<comment type="caution">
    <text evidence="7">The sequence shown here is derived from an EMBL/GenBank/DDBJ whole genome shotgun (WGS) entry which is preliminary data.</text>
</comment>
<proteinExistence type="predicted"/>
<comment type="cofactor">
    <cofactor evidence="1">
        <name>FMN</name>
        <dbReference type="ChEBI" id="CHEBI:58210"/>
    </cofactor>
</comment>
<keyword evidence="3" id="KW-0288">FMN</keyword>
<dbReference type="RefSeq" id="WP_054328188.1">
    <property type="nucleotide sequence ID" value="NZ_JACOPL010000017.1"/>
</dbReference>
<dbReference type="GO" id="GO:0010181">
    <property type="term" value="F:FMN binding"/>
    <property type="evidence" value="ECO:0007669"/>
    <property type="project" value="InterPro"/>
</dbReference>
<dbReference type="Proteomes" id="UP000606499">
    <property type="component" value="Unassembled WGS sequence"/>
</dbReference>
<name>A0A923LW71_9FIRM</name>
<dbReference type="AlphaFoldDB" id="A0A923LW71"/>
<dbReference type="EC" id="1.6.99.1" evidence="7"/>
<dbReference type="GO" id="GO:0050661">
    <property type="term" value="F:NADP binding"/>
    <property type="evidence" value="ECO:0007669"/>
    <property type="project" value="InterPro"/>
</dbReference>
<keyword evidence="5 7" id="KW-0560">Oxidoreductase</keyword>
<dbReference type="InterPro" id="IPR044152">
    <property type="entry name" value="YqjM-like"/>
</dbReference>
<dbReference type="PANTHER" id="PTHR43303:SF4">
    <property type="entry name" value="NADPH DEHYDROGENASE C23G7.10C-RELATED"/>
    <property type="match status" value="1"/>
</dbReference>
<reference evidence="7" key="1">
    <citation type="submission" date="2020-08" db="EMBL/GenBank/DDBJ databases">
        <title>Genome public.</title>
        <authorList>
            <person name="Liu C."/>
            <person name="Sun Q."/>
        </authorList>
    </citation>
    <scope>NUCLEOTIDE SEQUENCE</scope>
    <source>
        <strain evidence="7">NSJ-28</strain>
    </source>
</reference>
<dbReference type="NCBIfam" id="NF010047">
    <property type="entry name" value="PRK13523.1"/>
    <property type="match status" value="1"/>
</dbReference>
<feature type="domain" description="NADH:flavin oxidoreductase/NADH oxidase N-terminal" evidence="6">
    <location>
        <begin position="7"/>
        <end position="318"/>
    </location>
</feature>
<dbReference type="SUPFAM" id="SSF51395">
    <property type="entry name" value="FMN-linked oxidoreductases"/>
    <property type="match status" value="1"/>
</dbReference>
<keyword evidence="2" id="KW-0285">Flavoprotein</keyword>
<dbReference type="EMBL" id="JACOPL010000017">
    <property type="protein sequence ID" value="MBC5726503.1"/>
    <property type="molecule type" value="Genomic_DNA"/>
</dbReference>
<organism evidence="7 8">
    <name type="scientific">Agathobaculum faecis</name>
    <dbReference type="NCBI Taxonomy" id="2763013"/>
    <lineage>
        <taxon>Bacteria</taxon>
        <taxon>Bacillati</taxon>
        <taxon>Bacillota</taxon>
        <taxon>Clostridia</taxon>
        <taxon>Eubacteriales</taxon>
        <taxon>Butyricicoccaceae</taxon>
        <taxon>Agathobaculum</taxon>
    </lineage>
</organism>
<evidence type="ECO:0000313" key="8">
    <source>
        <dbReference type="Proteomes" id="UP000606499"/>
    </source>
</evidence>
<protein>
    <submittedName>
        <fullName evidence="7">NADPH dehydrogenase NamA</fullName>
        <ecNumber evidence="7">1.6.99.1</ecNumber>
    </submittedName>
</protein>
<dbReference type="InterPro" id="IPR013785">
    <property type="entry name" value="Aldolase_TIM"/>
</dbReference>
<keyword evidence="8" id="KW-1185">Reference proteome</keyword>
<evidence type="ECO:0000256" key="3">
    <source>
        <dbReference type="ARBA" id="ARBA00022643"/>
    </source>
</evidence>
<accession>A0A923LW71</accession>
<evidence type="ECO:0000256" key="1">
    <source>
        <dbReference type="ARBA" id="ARBA00001917"/>
    </source>
</evidence>
<sequence length="342" mass="37352">MYGLTSFTIKNMTLRNRIVMPPMCMYSAGTDGMAKAFHFSHYTARAVGGVGLIIMEATGVLPCGRISDHCLGLWNDEQAEALAPIVRACQEQGAKMALQLNHAGRKCEASVPAVYAPSAIPFDEGAPLPREMTEADIRETVAAFRSAAARAARIGFDAIEIHAAHGYLLSEFLSPLTNRRADGYGGSTENRCRLLLEVLQAVHEVWPAEKPVLVRVSAEDYEPDGMHPEEMARVAALIRPYADILDVSTGGVVPTPPASLYAGYQVKAAEFLRQASGLPVITVGLITDPHQVEEILGNGRADLVALGRELLRNPYWVLNTARDYRIDYDWPAAYARGFKARR</sequence>
<keyword evidence="4" id="KW-0521">NADP</keyword>
<evidence type="ECO:0000259" key="6">
    <source>
        <dbReference type="Pfam" id="PF00724"/>
    </source>
</evidence>